<dbReference type="Proteomes" id="UP000800093">
    <property type="component" value="Unassembled WGS sequence"/>
</dbReference>
<evidence type="ECO:0000313" key="2">
    <source>
        <dbReference type="Proteomes" id="UP000800093"/>
    </source>
</evidence>
<organism evidence="1 2">
    <name type="scientific">Lojkania enalia</name>
    <dbReference type="NCBI Taxonomy" id="147567"/>
    <lineage>
        <taxon>Eukaryota</taxon>
        <taxon>Fungi</taxon>
        <taxon>Dikarya</taxon>
        <taxon>Ascomycota</taxon>
        <taxon>Pezizomycotina</taxon>
        <taxon>Dothideomycetes</taxon>
        <taxon>Pleosporomycetidae</taxon>
        <taxon>Pleosporales</taxon>
        <taxon>Pleosporales incertae sedis</taxon>
        <taxon>Lojkania</taxon>
    </lineage>
</organism>
<dbReference type="EMBL" id="ML986585">
    <property type="protein sequence ID" value="KAF2268757.1"/>
    <property type="molecule type" value="Genomic_DNA"/>
</dbReference>
<reference evidence="2" key="1">
    <citation type="journal article" date="2020" name="Stud. Mycol.">
        <title>101 Dothideomycetes genomes: A test case for predicting lifestyles and emergence of pathogens.</title>
        <authorList>
            <person name="Haridas S."/>
            <person name="Albert R."/>
            <person name="Binder M."/>
            <person name="Bloem J."/>
            <person name="LaButti K."/>
            <person name="Salamov A."/>
            <person name="Andreopoulos B."/>
            <person name="Baker S."/>
            <person name="Barry K."/>
            <person name="Bills G."/>
            <person name="Bluhm B."/>
            <person name="Cannon C."/>
            <person name="Castanera R."/>
            <person name="Culley D."/>
            <person name="Daum C."/>
            <person name="Ezra D."/>
            <person name="Gonzalez J."/>
            <person name="Henrissat B."/>
            <person name="Kuo A."/>
            <person name="Liang C."/>
            <person name="Lipzen A."/>
            <person name="Lutzoni F."/>
            <person name="Magnuson J."/>
            <person name="Mondo S."/>
            <person name="Nolan M."/>
            <person name="Ohm R."/>
            <person name="Pangilinan J."/>
            <person name="Park H.-J."/>
            <person name="Ramirez L."/>
            <person name="Alfaro M."/>
            <person name="Sun H."/>
            <person name="Tritt A."/>
            <person name="Yoshinaga Y."/>
            <person name="Zwiers L.-H."/>
            <person name="Turgeon B."/>
            <person name="Goodwin S."/>
            <person name="Spatafora J."/>
            <person name="Crous P."/>
            <person name="Grigoriev I."/>
        </authorList>
    </citation>
    <scope>NUCLEOTIDE SEQUENCE [LARGE SCALE GENOMIC DNA]</scope>
    <source>
        <strain evidence="2">CBS 304.66</strain>
    </source>
</reference>
<comment type="caution">
    <text evidence="1">The sequence shown here is derived from an EMBL/GenBank/DDBJ whole genome shotgun (WGS) entry which is preliminary data.</text>
</comment>
<evidence type="ECO:0000313" key="1">
    <source>
        <dbReference type="EMBL" id="KAF2268757.1"/>
    </source>
</evidence>
<proteinExistence type="predicted"/>
<accession>A0A9P4KI54</accession>
<protein>
    <submittedName>
        <fullName evidence="1">Uncharacterized protein</fullName>
    </submittedName>
</protein>
<name>A0A9P4KI54_9PLEO</name>
<sequence length="183" mass="21007">MRAASKPSTSVPVARHPSYRTTPLYPGMASDYARIRPMAQHARKRWRSGNARRVSSLPGAWTRYRSLPPASSTSTFPAMRHLPVMLYGVSAGISAPPRCRILTKPRNTASRSVATDLFSSIERFIARTRQGSGSMSFSSFWWRDLGRRGSWEGVMMLRRLWLWAMRWLRRRRGRCCGGALWWF</sequence>
<gene>
    <name evidence="1" type="ORF">CC78DRAFT_351520</name>
</gene>
<keyword evidence="2" id="KW-1185">Reference proteome</keyword>
<dbReference type="AlphaFoldDB" id="A0A9P4KI54"/>